<evidence type="ECO:0000259" key="4">
    <source>
        <dbReference type="Pfam" id="PF20737"/>
    </source>
</evidence>
<dbReference type="EMBL" id="FOAZ01000032">
    <property type="protein sequence ID" value="SEM52330.1"/>
    <property type="molecule type" value="Genomic_DNA"/>
</dbReference>
<dbReference type="PANTHER" id="PTHR43465">
    <property type="entry name" value="DUF1680 DOMAIN PROTEIN (AFU_ORTHOLOGUE AFUA_1G08910)"/>
    <property type="match status" value="1"/>
</dbReference>
<dbReference type="InterPro" id="IPR049046">
    <property type="entry name" value="Beta-AFase-like_GH127_middle"/>
</dbReference>
<sequence length="675" mass="73824">MSRTPPSRPSSGPVRLGPQARAALWPVVAAEVTSGFWHERRRVNARVGIPQGPALLEAAGNLHNLRLVAGATEGSFVGDYPFQDTDVYKWLEAASWQLAQLTDDPQDELAADVERIVALVAAAQQEDGYLNTWFQSGKGEGRYSDLRWGHELYCAGHLIQAAVAHHRATGREELLDVARRFADHIDATFGPEGSGRPLDTFDAHPEVETALVELHRETGERRYLDLAAYFVDRHGHGAHRHEAYCQDRVPLREAETVEGHAVRQLYLLAAAADLATETGEPALIEACVRLWHAMAATKTHLTGGVGAHHDKEDFGDPFELPNERAYCETCAAIASIQFGWRMALLTGQARYSDLVERTLFNGFLAGMSLDGESWLYVNPLQVRDGYVDAGGDQSSRRTRWFRCACCPPNVMRLLGSLAHYLASTDGRGLQLHQYASGRFEGEAHSRPIVVSVNTDYPWQGRIEITVEQTPTRPWTLSLRVPQWCGRYRLAHGHDGPPVESAVLDDGWLRVERAWAPGERVVLDLELHPRLVVADPRVDAVRGCVAIERGPLVHCLEQVDHPGGGLDEVTVDLGVPLAVKERPELLGGVVTVVAGGHRRPLPATDWWPYRPADAAGATEPADAVHPAAADGSAEATTEPGAADAALRGVPLELTAVPYFAWANRGSGSMRVWLPTG</sequence>
<evidence type="ECO:0008006" key="7">
    <source>
        <dbReference type="Google" id="ProtNLM"/>
    </source>
</evidence>
<dbReference type="AlphaFoldDB" id="A0A1H7Z1J2"/>
<feature type="domain" description="Non-reducing end beta-L-arabinofuranosidase-like GH127 middle" evidence="3">
    <location>
        <begin position="429"/>
        <end position="525"/>
    </location>
</feature>
<dbReference type="InterPro" id="IPR012878">
    <property type="entry name" value="Beta-AFase-like_GH127_cat"/>
</dbReference>
<feature type="domain" description="Non-reducing end beta-L-arabinofuranosidase-like GH127 catalytic" evidence="2">
    <location>
        <begin position="31"/>
        <end position="417"/>
    </location>
</feature>
<dbReference type="SUPFAM" id="SSF48208">
    <property type="entry name" value="Six-hairpin glycosidases"/>
    <property type="match status" value="1"/>
</dbReference>
<organism evidence="5 6">
    <name type="scientific">Streptacidiphilus jiangxiensis</name>
    <dbReference type="NCBI Taxonomy" id="235985"/>
    <lineage>
        <taxon>Bacteria</taxon>
        <taxon>Bacillati</taxon>
        <taxon>Actinomycetota</taxon>
        <taxon>Actinomycetes</taxon>
        <taxon>Kitasatosporales</taxon>
        <taxon>Streptomycetaceae</taxon>
        <taxon>Streptacidiphilus</taxon>
    </lineage>
</organism>
<accession>A0A1H7Z1J2</accession>
<name>A0A1H7Z1J2_STRJI</name>
<dbReference type="Pfam" id="PF20736">
    <property type="entry name" value="Glyco_hydro127M"/>
    <property type="match status" value="1"/>
</dbReference>
<dbReference type="Pfam" id="PF20737">
    <property type="entry name" value="Glyco_hydro127C"/>
    <property type="match status" value="1"/>
</dbReference>
<dbReference type="eggNOG" id="COG3533">
    <property type="taxonomic scope" value="Bacteria"/>
</dbReference>
<protein>
    <recommendedName>
        <fullName evidence="7">Glycoside hydrolase family 127 protein</fullName>
    </recommendedName>
</protein>
<reference evidence="6" key="1">
    <citation type="submission" date="2016-10" db="EMBL/GenBank/DDBJ databases">
        <authorList>
            <person name="Varghese N."/>
        </authorList>
    </citation>
    <scope>NUCLEOTIDE SEQUENCE [LARGE SCALE GENOMIC DNA]</scope>
    <source>
        <strain evidence="6">DSM 45096 / BCRC 16803 / CGMCC 4.1857 / CIP 109030 / JCM 12277 / KCTC 19219 / NBRC 100920 / 33214</strain>
    </source>
</reference>
<dbReference type="Gene3D" id="1.50.10.20">
    <property type="match status" value="1"/>
</dbReference>
<dbReference type="PANTHER" id="PTHR43465:SF2">
    <property type="entry name" value="DUF1680 DOMAIN PROTEIN (AFU_ORTHOLOGUE AFUA_1G08910)"/>
    <property type="match status" value="1"/>
</dbReference>
<dbReference type="InterPro" id="IPR049049">
    <property type="entry name" value="Beta-AFase-like_GH127_C"/>
</dbReference>
<gene>
    <name evidence="5" type="ORF">SAMN05414137_13225</name>
</gene>
<dbReference type="InterPro" id="IPR049174">
    <property type="entry name" value="Beta-AFase-like"/>
</dbReference>
<evidence type="ECO:0000259" key="3">
    <source>
        <dbReference type="Pfam" id="PF20736"/>
    </source>
</evidence>
<feature type="region of interest" description="Disordered" evidence="1">
    <location>
        <begin position="611"/>
        <end position="639"/>
    </location>
</feature>
<proteinExistence type="predicted"/>
<dbReference type="GO" id="GO:0005975">
    <property type="term" value="P:carbohydrate metabolic process"/>
    <property type="evidence" value="ECO:0007669"/>
    <property type="project" value="InterPro"/>
</dbReference>
<dbReference type="RefSeq" id="WP_042452825.1">
    <property type="nucleotide sequence ID" value="NZ_BBPN01000026.1"/>
</dbReference>
<evidence type="ECO:0000313" key="5">
    <source>
        <dbReference type="EMBL" id="SEM52330.1"/>
    </source>
</evidence>
<keyword evidence="6" id="KW-1185">Reference proteome</keyword>
<dbReference type="OrthoDB" id="9757939at2"/>
<evidence type="ECO:0000313" key="6">
    <source>
        <dbReference type="Proteomes" id="UP000183015"/>
    </source>
</evidence>
<feature type="domain" description="Non-reducing end beta-L-arabinofuranosidase-like GH127 C-terminal" evidence="4">
    <location>
        <begin position="528"/>
        <end position="673"/>
    </location>
</feature>
<dbReference type="STRING" id="235985.SAMN05414137_13225"/>
<dbReference type="Pfam" id="PF07944">
    <property type="entry name" value="Beta-AFase-like_GH127_cat"/>
    <property type="match status" value="1"/>
</dbReference>
<dbReference type="InterPro" id="IPR008928">
    <property type="entry name" value="6-hairpin_glycosidase_sf"/>
</dbReference>
<feature type="compositionally biased region" description="Low complexity" evidence="1">
    <location>
        <begin position="611"/>
        <end position="622"/>
    </location>
</feature>
<evidence type="ECO:0000256" key="1">
    <source>
        <dbReference type="SAM" id="MobiDB-lite"/>
    </source>
</evidence>
<evidence type="ECO:0000259" key="2">
    <source>
        <dbReference type="Pfam" id="PF07944"/>
    </source>
</evidence>
<dbReference type="Proteomes" id="UP000183015">
    <property type="component" value="Unassembled WGS sequence"/>
</dbReference>